<dbReference type="AlphaFoldDB" id="A0A8T2WHM5"/>
<evidence type="ECO:0000256" key="3">
    <source>
        <dbReference type="ARBA" id="ARBA00022821"/>
    </source>
</evidence>
<dbReference type="Pfam" id="PF18052">
    <property type="entry name" value="Rx_N"/>
    <property type="match status" value="1"/>
</dbReference>
<keyword evidence="1" id="KW-0677">Repeat</keyword>
<dbReference type="GO" id="GO:0006952">
    <property type="term" value="P:defense response"/>
    <property type="evidence" value="ECO:0007669"/>
    <property type="project" value="UniProtKB-KW"/>
</dbReference>
<reference evidence="5" key="1">
    <citation type="journal article" date="2021" name="J. Hered.">
        <title>Genome Assembly of Salicaceae Populus deltoides (Eastern Cottonwood) I-69 Based on Nanopore Sequencing and Hi-C Technologies.</title>
        <authorList>
            <person name="Bai S."/>
            <person name="Wu H."/>
            <person name="Zhang J."/>
            <person name="Pan Z."/>
            <person name="Zhao W."/>
            <person name="Li Z."/>
            <person name="Tong C."/>
        </authorList>
    </citation>
    <scope>NUCLEOTIDE SEQUENCE</scope>
    <source>
        <tissue evidence="5">Leaf</tissue>
    </source>
</reference>
<keyword evidence="3" id="KW-0611">Plant defense</keyword>
<comment type="caution">
    <text evidence="5">The sequence shown here is derived from an EMBL/GenBank/DDBJ whole genome shotgun (WGS) entry which is preliminary data.</text>
</comment>
<dbReference type="GO" id="GO:0000166">
    <property type="term" value="F:nucleotide binding"/>
    <property type="evidence" value="ECO:0007669"/>
    <property type="project" value="UniProtKB-KW"/>
</dbReference>
<dbReference type="EMBL" id="JACEGQ020000019">
    <property type="protein sequence ID" value="KAH8480829.1"/>
    <property type="molecule type" value="Genomic_DNA"/>
</dbReference>
<keyword evidence="2" id="KW-0547">Nucleotide-binding</keyword>
<dbReference type="Proteomes" id="UP000807159">
    <property type="component" value="Chromosome 19"/>
</dbReference>
<gene>
    <name evidence="5" type="ORF">H0E87_030911</name>
</gene>
<dbReference type="Gene3D" id="1.20.5.4130">
    <property type="match status" value="1"/>
</dbReference>
<protein>
    <recommendedName>
        <fullName evidence="4">Disease resistance N-terminal domain-containing protein</fullName>
    </recommendedName>
</protein>
<keyword evidence="6" id="KW-1185">Reference proteome</keyword>
<evidence type="ECO:0000256" key="1">
    <source>
        <dbReference type="ARBA" id="ARBA00022737"/>
    </source>
</evidence>
<organism evidence="5 6">
    <name type="scientific">Populus deltoides</name>
    <name type="common">Eastern poplar</name>
    <name type="synonym">Eastern cottonwood</name>
    <dbReference type="NCBI Taxonomy" id="3696"/>
    <lineage>
        <taxon>Eukaryota</taxon>
        <taxon>Viridiplantae</taxon>
        <taxon>Streptophyta</taxon>
        <taxon>Embryophyta</taxon>
        <taxon>Tracheophyta</taxon>
        <taxon>Spermatophyta</taxon>
        <taxon>Magnoliopsida</taxon>
        <taxon>eudicotyledons</taxon>
        <taxon>Gunneridae</taxon>
        <taxon>Pentapetalae</taxon>
        <taxon>rosids</taxon>
        <taxon>fabids</taxon>
        <taxon>Malpighiales</taxon>
        <taxon>Salicaceae</taxon>
        <taxon>Saliceae</taxon>
        <taxon>Populus</taxon>
    </lineage>
</organism>
<accession>A0A8T2WHM5</accession>
<dbReference type="InterPro" id="IPR041118">
    <property type="entry name" value="Rx_N"/>
</dbReference>
<sequence>MANIVFTALYVEFVHGFSVPLSALNLSEALEIKGQLERLRESSILVQAMLEDIEERQLTEESLKHCLDLKDKVFDAEDVIDEFVYEALQRKVEIRSQLKKKIRRFFSPSNPILFLLRLNLKLMRSNRSLDKLKNEAAGFGLRVASFSTILENSPNQETEYFFDHPELIKGREADVSKKHGKSREH</sequence>
<evidence type="ECO:0000259" key="4">
    <source>
        <dbReference type="Pfam" id="PF18052"/>
    </source>
</evidence>
<evidence type="ECO:0000256" key="2">
    <source>
        <dbReference type="ARBA" id="ARBA00022741"/>
    </source>
</evidence>
<evidence type="ECO:0000313" key="6">
    <source>
        <dbReference type="Proteomes" id="UP000807159"/>
    </source>
</evidence>
<name>A0A8T2WHM5_POPDE</name>
<proteinExistence type="predicted"/>
<evidence type="ECO:0000313" key="5">
    <source>
        <dbReference type="EMBL" id="KAH8480829.1"/>
    </source>
</evidence>
<feature type="domain" description="Disease resistance N-terminal" evidence="4">
    <location>
        <begin position="29"/>
        <end position="97"/>
    </location>
</feature>